<feature type="compositionally biased region" description="Low complexity" evidence="1">
    <location>
        <begin position="66"/>
        <end position="105"/>
    </location>
</feature>
<dbReference type="AlphaFoldDB" id="A0A1U9KNG8"/>
<organism evidence="3 4">
    <name type="scientific">Neoasaia chiangmaiensis</name>
    <dbReference type="NCBI Taxonomy" id="320497"/>
    <lineage>
        <taxon>Bacteria</taxon>
        <taxon>Pseudomonadati</taxon>
        <taxon>Pseudomonadota</taxon>
        <taxon>Alphaproteobacteria</taxon>
        <taxon>Acetobacterales</taxon>
        <taxon>Acetobacteraceae</taxon>
        <taxon>Neoasaia</taxon>
    </lineage>
</organism>
<reference evidence="3 4" key="1">
    <citation type="submission" date="2016-03" db="EMBL/GenBank/DDBJ databases">
        <title>Acetic acid bacteria sequencing.</title>
        <authorList>
            <person name="Brandt J."/>
            <person name="Jakob F."/>
            <person name="Vogel R.F."/>
        </authorList>
    </citation>
    <scope>NUCLEOTIDE SEQUENCE [LARGE SCALE GENOMIC DNA]</scope>
    <source>
        <strain evidence="3 4">NBRC 101099</strain>
    </source>
</reference>
<evidence type="ECO:0000313" key="3">
    <source>
        <dbReference type="EMBL" id="AQS87335.1"/>
    </source>
</evidence>
<name>A0A1U9KNG8_9PROT</name>
<sequence length="118" mass="11595">MKKFSIGAAAVAGLVSLTAPAMAATHHHHAKHGKNAASMHQKSDEGSASTADLNARSLQQAQTPVSSGTAPMAAPMASPTAPTAAPMAPNAMAPNAPAPGAMPSSTMPANAPQPPQGQ</sequence>
<protein>
    <submittedName>
        <fullName evidence="3">Uncharacterized protein</fullName>
    </submittedName>
</protein>
<evidence type="ECO:0000256" key="1">
    <source>
        <dbReference type="SAM" id="MobiDB-lite"/>
    </source>
</evidence>
<dbReference type="RefSeq" id="WP_077806313.1">
    <property type="nucleotide sequence ID" value="NZ_BJXS01000009.1"/>
</dbReference>
<accession>A0A1U9KNG8</accession>
<feature type="compositionally biased region" description="Basic residues" evidence="1">
    <location>
        <begin position="25"/>
        <end position="34"/>
    </location>
</feature>
<gene>
    <name evidence="3" type="ORF">A0U93_04620</name>
</gene>
<dbReference type="EMBL" id="CP014691">
    <property type="protein sequence ID" value="AQS87335.1"/>
    <property type="molecule type" value="Genomic_DNA"/>
</dbReference>
<feature type="compositionally biased region" description="Polar residues" evidence="1">
    <location>
        <begin position="46"/>
        <end position="65"/>
    </location>
</feature>
<evidence type="ECO:0000313" key="4">
    <source>
        <dbReference type="Proteomes" id="UP000188604"/>
    </source>
</evidence>
<evidence type="ECO:0000256" key="2">
    <source>
        <dbReference type="SAM" id="SignalP"/>
    </source>
</evidence>
<feature type="region of interest" description="Disordered" evidence="1">
    <location>
        <begin position="23"/>
        <end position="118"/>
    </location>
</feature>
<keyword evidence="4" id="KW-1185">Reference proteome</keyword>
<dbReference type="KEGG" id="nch:A0U93_04620"/>
<feature type="chain" id="PRO_5043489821" evidence="2">
    <location>
        <begin position="24"/>
        <end position="118"/>
    </location>
</feature>
<keyword evidence="2" id="KW-0732">Signal</keyword>
<dbReference type="STRING" id="320497.A0U93_04620"/>
<feature type="signal peptide" evidence="2">
    <location>
        <begin position="1"/>
        <end position="23"/>
    </location>
</feature>
<dbReference type="Proteomes" id="UP000188604">
    <property type="component" value="Chromosome"/>
</dbReference>
<proteinExistence type="predicted"/>